<dbReference type="Proteomes" id="UP000008793">
    <property type="component" value="Plasmid pEB170"/>
</dbReference>
<dbReference type="HOGENOM" id="CLU_3233350_0_0_6"/>
<evidence type="ECO:0000256" key="1">
    <source>
        <dbReference type="SAM" id="MobiDB-lite"/>
    </source>
</evidence>
<geneLocation type="plasmid" evidence="2 3">
    <name>pEB170</name>
</geneLocation>
<keyword evidence="3" id="KW-1185">Reference proteome</keyword>
<name>D8MK24_ERWBE</name>
<dbReference type="EMBL" id="FP236830">
    <property type="protein sequence ID" value="CAX53622.1"/>
    <property type="molecule type" value="Genomic_DNA"/>
</dbReference>
<evidence type="ECO:0000313" key="3">
    <source>
        <dbReference type="Proteomes" id="UP000008793"/>
    </source>
</evidence>
<protein>
    <submittedName>
        <fullName evidence="2">Uncharacterized protein</fullName>
    </submittedName>
</protein>
<feature type="region of interest" description="Disordered" evidence="1">
    <location>
        <begin position="22"/>
        <end position="43"/>
    </location>
</feature>
<evidence type="ECO:0000313" key="2">
    <source>
        <dbReference type="EMBL" id="CAX53622.1"/>
    </source>
</evidence>
<feature type="compositionally biased region" description="Basic residues" evidence="1">
    <location>
        <begin position="31"/>
        <end position="43"/>
    </location>
</feature>
<reference evidence="2 3" key="1">
    <citation type="journal article" date="2010" name="BMC Genomics">
        <title>Genome comparison of the epiphytic bacteria Erwinia billingiae and E. tasmaniensis with the pear pathogen E. pyrifoliae.</title>
        <authorList>
            <person name="Kube M."/>
            <person name="Migdoll A.M."/>
            <person name="Gehring I."/>
            <person name="Heitmann K."/>
            <person name="Mayer Y."/>
            <person name="Kuhl H."/>
            <person name="Knaust F."/>
            <person name="Geider K."/>
            <person name="Reinhardt R."/>
        </authorList>
    </citation>
    <scope>NUCLEOTIDE SEQUENCE [LARGE SCALE GENOMIC DNA]</scope>
    <source>
        <strain evidence="2 3">Eb661</strain>
        <plasmid evidence="2">pEB170</plasmid>
    </source>
</reference>
<dbReference type="KEGG" id="ebi:EbC_pEb17201690"/>
<accession>D8MK24</accession>
<keyword evidence="2" id="KW-0614">Plasmid</keyword>
<sequence length="43" mass="4784">MFIASPVLTGLSARACAVTTPETGEKWRAQERHRRPQRKAFAG</sequence>
<proteinExistence type="predicted"/>
<dbReference type="AlphaFoldDB" id="D8MK24"/>
<gene>
    <name evidence="2" type="ordered locus">EbC_pEb17201690</name>
</gene>
<organism evidence="3">
    <name type="scientific">Erwinia billingiae (strain Eb661)</name>
    <dbReference type="NCBI Taxonomy" id="634500"/>
    <lineage>
        <taxon>Bacteria</taxon>
        <taxon>Pseudomonadati</taxon>
        <taxon>Pseudomonadota</taxon>
        <taxon>Gammaproteobacteria</taxon>
        <taxon>Enterobacterales</taxon>
        <taxon>Erwiniaceae</taxon>
        <taxon>Erwinia</taxon>
    </lineage>
</organism>